<evidence type="ECO:0000256" key="1">
    <source>
        <dbReference type="SAM" id="MobiDB-lite"/>
    </source>
</evidence>
<dbReference type="Proteomes" id="UP000038009">
    <property type="component" value="Unassembled WGS sequence"/>
</dbReference>
<evidence type="ECO:0000313" key="3">
    <source>
        <dbReference type="Proteomes" id="UP000038009"/>
    </source>
</evidence>
<comment type="caution">
    <text evidence="2">The sequence shown here is derived from an EMBL/GenBank/DDBJ whole genome shotgun (WGS) entry which is preliminary data.</text>
</comment>
<dbReference type="EMBL" id="LJSK01000328">
    <property type="protein sequence ID" value="KPI83764.1"/>
    <property type="molecule type" value="Genomic_DNA"/>
</dbReference>
<feature type="region of interest" description="Disordered" evidence="1">
    <location>
        <begin position="177"/>
        <end position="214"/>
    </location>
</feature>
<feature type="compositionally biased region" description="Basic and acidic residues" evidence="1">
    <location>
        <begin position="177"/>
        <end position="193"/>
    </location>
</feature>
<dbReference type="OMA" id="WTPEPFR"/>
<dbReference type="VEuPathDB" id="TriTrypDB:Lsey_0328_0080"/>
<evidence type="ECO:0000313" key="2">
    <source>
        <dbReference type="EMBL" id="KPI83764.1"/>
    </source>
</evidence>
<organism evidence="2 3">
    <name type="scientific">Leptomonas seymouri</name>
    <dbReference type="NCBI Taxonomy" id="5684"/>
    <lineage>
        <taxon>Eukaryota</taxon>
        <taxon>Discoba</taxon>
        <taxon>Euglenozoa</taxon>
        <taxon>Kinetoplastea</taxon>
        <taxon>Metakinetoplastina</taxon>
        <taxon>Trypanosomatida</taxon>
        <taxon>Trypanosomatidae</taxon>
        <taxon>Leishmaniinae</taxon>
        <taxon>Leptomonas</taxon>
    </lineage>
</organism>
<dbReference type="OrthoDB" id="270259at2759"/>
<sequence>MLEKATLPFHKSLFSLLEDGAALDDIPFLFSLDVEAVVDSTAATHSAQLRLPLLATVTSLEVSSVMFKIPAGLASRKMYLLLQHLDFNGEVQGPPVPIAITDATQCAVAARFKLHAGDHIRLLLVQRGAGAGVREVVLNGFLLQSPENYFTSITPPAVLTSWAPDSFKLMEGERLVETRKRARSPEKQHPKSDEDNDEIPTLIYAPVNGGDDES</sequence>
<dbReference type="AlphaFoldDB" id="A0A0N1PCF0"/>
<keyword evidence="3" id="KW-1185">Reference proteome</keyword>
<reference evidence="2 3" key="1">
    <citation type="journal article" date="2015" name="PLoS Pathog.">
        <title>Leptomonas seymouri: Adaptations to the Dixenous Life Cycle Analyzed by Genome Sequencing, Transcriptome Profiling and Co-infection with Leishmania donovani.</title>
        <authorList>
            <person name="Kraeva N."/>
            <person name="Butenko A."/>
            <person name="Hlavacova J."/>
            <person name="Kostygov A."/>
            <person name="Myskova J."/>
            <person name="Grybchuk D."/>
            <person name="Lestinova T."/>
            <person name="Votypka J."/>
            <person name="Volf P."/>
            <person name="Opperdoes F."/>
            <person name="Flegontov P."/>
            <person name="Lukes J."/>
            <person name="Yurchenko V."/>
        </authorList>
    </citation>
    <scope>NUCLEOTIDE SEQUENCE [LARGE SCALE GENOMIC DNA]</scope>
    <source>
        <strain evidence="2 3">ATCC 30220</strain>
    </source>
</reference>
<accession>A0A0N1PCF0</accession>
<gene>
    <name evidence="2" type="ORF">ABL78_7199</name>
</gene>
<proteinExistence type="predicted"/>
<protein>
    <submittedName>
        <fullName evidence="2">Uncharacterized protein</fullName>
    </submittedName>
</protein>
<name>A0A0N1PCF0_LEPSE</name>